<dbReference type="EMBL" id="QVOD01000019">
    <property type="protein sequence ID" value="RFT65972.1"/>
    <property type="molecule type" value="Genomic_DNA"/>
</dbReference>
<organism evidence="2 4">
    <name type="scientific">Bacillus clarus</name>
    <dbReference type="NCBI Taxonomy" id="2338372"/>
    <lineage>
        <taxon>Bacteria</taxon>
        <taxon>Bacillati</taxon>
        <taxon>Bacillota</taxon>
        <taxon>Bacilli</taxon>
        <taxon>Bacillales</taxon>
        <taxon>Bacillaceae</taxon>
        <taxon>Bacillus</taxon>
        <taxon>Bacillus cereus group</taxon>
    </lineage>
</organism>
<dbReference type="RefSeq" id="WP_042981424.1">
    <property type="nucleotide sequence ID" value="NZ_JMQC01000008.1"/>
</dbReference>
<dbReference type="InterPro" id="IPR025028">
    <property type="entry name" value="DUF3951"/>
</dbReference>
<reference evidence="2 4" key="1">
    <citation type="submission" date="2014-04" db="EMBL/GenBank/DDBJ databases">
        <authorList>
            <person name="Bishop-Lilly K.A."/>
            <person name="Broomall S.M."/>
            <person name="Chain P.S."/>
            <person name="Chertkov O."/>
            <person name="Coyne S.R."/>
            <person name="Daligault H.E."/>
            <person name="Davenport K.W."/>
            <person name="Erkkila T."/>
            <person name="Frey K.G."/>
            <person name="Gibbons H.S."/>
            <person name="Gu W."/>
            <person name="Jaissle J."/>
            <person name="Johnson S.L."/>
            <person name="Koroleva G.I."/>
            <person name="Ladner J.T."/>
            <person name="Lo C.-C."/>
            <person name="Minogue T.D."/>
            <person name="Munk C."/>
            <person name="Palacios G.F."/>
            <person name="Redden C.L."/>
            <person name="Rosenzweig C.N."/>
            <person name="Scholz M.B."/>
            <person name="Teshima H."/>
            <person name="Xu Y."/>
        </authorList>
    </citation>
    <scope>NUCLEOTIDE SEQUENCE [LARGE SCALE GENOMIC DNA]</scope>
    <source>
        <strain evidence="2 4">BHP</strain>
    </source>
</reference>
<protein>
    <submittedName>
        <fullName evidence="3">DUF3951 domain-containing protein</fullName>
    </submittedName>
</protein>
<comment type="caution">
    <text evidence="2">The sequence shown here is derived from an EMBL/GenBank/DDBJ whole genome shotgun (WGS) entry which is preliminary data.</text>
</comment>
<evidence type="ECO:0000313" key="4">
    <source>
        <dbReference type="Proteomes" id="UP000029389"/>
    </source>
</evidence>
<dbReference type="Proteomes" id="UP000264294">
    <property type="component" value="Unassembled WGS sequence"/>
</dbReference>
<dbReference type="EMBL" id="JMQC01000008">
    <property type="protein sequence ID" value="KFN02978.1"/>
    <property type="molecule type" value="Genomic_DNA"/>
</dbReference>
<proteinExistence type="predicted"/>
<dbReference type="PATRIC" id="fig|1405.8.peg.2834"/>
<keyword evidence="1" id="KW-0472">Membrane</keyword>
<keyword evidence="5" id="KW-1185">Reference proteome</keyword>
<feature type="transmembrane region" description="Helical" evidence="1">
    <location>
        <begin position="6"/>
        <end position="27"/>
    </location>
</feature>
<sequence>MDPLLLATIGLPLTIVILVIIGFYKLFIKKKNISSFYTPFDNITGQTISEFHEEQKVFVCKDEDGDGKKKK</sequence>
<evidence type="ECO:0000256" key="1">
    <source>
        <dbReference type="SAM" id="Phobius"/>
    </source>
</evidence>
<keyword evidence="1" id="KW-1133">Transmembrane helix</keyword>
<gene>
    <name evidence="3" type="ORF">D0U04_16550</name>
    <name evidence="2" type="ORF">DJ93_2685</name>
</gene>
<name>A0A090YY05_9BACI</name>
<evidence type="ECO:0000313" key="5">
    <source>
        <dbReference type="Proteomes" id="UP000264294"/>
    </source>
</evidence>
<dbReference type="Pfam" id="PF13131">
    <property type="entry name" value="DUF3951"/>
    <property type="match status" value="1"/>
</dbReference>
<evidence type="ECO:0000313" key="3">
    <source>
        <dbReference type="EMBL" id="RFT65972.1"/>
    </source>
</evidence>
<dbReference type="AlphaFoldDB" id="A0A090YY05"/>
<reference evidence="3 5" key="2">
    <citation type="submission" date="2018-08" db="EMBL/GenBank/DDBJ databases">
        <title>Bacillus clarus sp. nov. strain PS00077A.</title>
        <authorList>
            <person name="Mendez Acevedo M."/>
            <person name="Carroll L."/>
            <person name="Mukherjee M."/>
            <person name="Wiedmann M."/>
            <person name="Kovac J."/>
        </authorList>
    </citation>
    <scope>NUCLEOTIDE SEQUENCE [LARGE SCALE GENOMIC DNA]</scope>
    <source>
        <strain evidence="3 5">PS00077A</strain>
    </source>
</reference>
<keyword evidence="1" id="KW-0812">Transmembrane</keyword>
<dbReference type="Proteomes" id="UP000029389">
    <property type="component" value="Unassembled WGS sequence"/>
</dbReference>
<evidence type="ECO:0000313" key="2">
    <source>
        <dbReference type="EMBL" id="KFN02978.1"/>
    </source>
</evidence>
<accession>A0A090YY05</accession>